<dbReference type="SUPFAM" id="SSF53850">
    <property type="entry name" value="Periplasmic binding protein-like II"/>
    <property type="match status" value="1"/>
</dbReference>
<dbReference type="Gene3D" id="3.40.190.150">
    <property type="entry name" value="Bordetella uptake gene, domain 1"/>
    <property type="match status" value="1"/>
</dbReference>
<dbReference type="PIRSF" id="PIRSF017082">
    <property type="entry name" value="YflP"/>
    <property type="match status" value="1"/>
</dbReference>
<dbReference type="PANTHER" id="PTHR42928">
    <property type="entry name" value="TRICARBOXYLATE-BINDING PROTEIN"/>
    <property type="match status" value="1"/>
</dbReference>
<dbReference type="OrthoDB" id="8678477at2"/>
<sequence>MNRGISRRHMLGWGLGAMAMSNRIFAAEAGGFPVKPIRFVVPFAPGGSTDLLGRIVGRHMFPKSGQPVVVENVPGAGGNIGAAQVARAPADGYTLEIGSMSTHAMDDGLYHNLAFDPVDDFQTVAMLAFVINVIAVSSKLPVKNFDELLAYIRANPGKVNYSSGGIGSHNHLTLALLAKVANLDIVHVPYKGGGPAVSALVRGECDMFAGGASLLLPYAKSGQVRLIAVTEPQRYEGLPDVPSVSETIKGFKVTNWYGVMGPKGMPADRTELLNDEINRITALPDVAERYKTLGMVRDPLKPAEMHAMLEADRKLWSGIIKSMSIKPE</sequence>
<keyword evidence="4" id="KW-1185">Reference proteome</keyword>
<dbReference type="InterPro" id="IPR005064">
    <property type="entry name" value="BUG"/>
</dbReference>
<reference evidence="4" key="1">
    <citation type="submission" date="2017-06" db="EMBL/GenBank/DDBJ databases">
        <title>Herbaspirillum phytohormonus sp. nov., isolated from the root nodule of Robinia pseudoacacia in lead-zinc mine.</title>
        <authorList>
            <person name="Fan M."/>
            <person name="Lin Y."/>
        </authorList>
    </citation>
    <scope>NUCLEOTIDE SEQUENCE [LARGE SCALE GENOMIC DNA]</scope>
    <source>
        <strain evidence="4">SC-089</strain>
    </source>
</reference>
<dbReference type="InterPro" id="IPR042100">
    <property type="entry name" value="Bug_dom1"/>
</dbReference>
<comment type="caution">
    <text evidence="3">The sequence shown here is derived from an EMBL/GenBank/DDBJ whole genome shotgun (WGS) entry which is preliminary data.</text>
</comment>
<dbReference type="RefSeq" id="WP_088601994.1">
    <property type="nucleotide sequence ID" value="NZ_NJIH01000002.1"/>
</dbReference>
<dbReference type="Gene3D" id="3.40.190.10">
    <property type="entry name" value="Periplasmic binding protein-like II"/>
    <property type="match status" value="1"/>
</dbReference>
<comment type="similarity">
    <text evidence="1">Belongs to the UPF0065 (bug) family.</text>
</comment>
<dbReference type="Proteomes" id="UP000214603">
    <property type="component" value="Unassembled WGS sequence"/>
</dbReference>
<organism evidence="3 4">
    <name type="scientific">Candidimonas nitroreducens</name>
    <dbReference type="NCBI Taxonomy" id="683354"/>
    <lineage>
        <taxon>Bacteria</taxon>
        <taxon>Pseudomonadati</taxon>
        <taxon>Pseudomonadota</taxon>
        <taxon>Betaproteobacteria</taxon>
        <taxon>Burkholderiales</taxon>
        <taxon>Alcaligenaceae</taxon>
        <taxon>Candidimonas</taxon>
    </lineage>
</organism>
<dbReference type="CDD" id="cd07012">
    <property type="entry name" value="PBP2_Bug_TTT"/>
    <property type="match status" value="1"/>
</dbReference>
<evidence type="ECO:0000313" key="4">
    <source>
        <dbReference type="Proteomes" id="UP000214603"/>
    </source>
</evidence>
<dbReference type="PANTHER" id="PTHR42928:SF5">
    <property type="entry name" value="BLR1237 PROTEIN"/>
    <property type="match status" value="1"/>
</dbReference>
<dbReference type="Pfam" id="PF03401">
    <property type="entry name" value="TctC"/>
    <property type="match status" value="1"/>
</dbReference>
<feature type="chain" id="PRO_5013234293" evidence="2">
    <location>
        <begin position="27"/>
        <end position="328"/>
    </location>
</feature>
<evidence type="ECO:0000256" key="1">
    <source>
        <dbReference type="ARBA" id="ARBA00006987"/>
    </source>
</evidence>
<name>A0A225MX93_9BURK</name>
<evidence type="ECO:0000313" key="3">
    <source>
        <dbReference type="EMBL" id="OWT65845.1"/>
    </source>
</evidence>
<evidence type="ECO:0000256" key="2">
    <source>
        <dbReference type="SAM" id="SignalP"/>
    </source>
</evidence>
<accession>A0A225MX93</accession>
<proteinExistence type="inferred from homology"/>
<dbReference type="EMBL" id="NJIH01000002">
    <property type="protein sequence ID" value="OWT65845.1"/>
    <property type="molecule type" value="Genomic_DNA"/>
</dbReference>
<protein>
    <submittedName>
        <fullName evidence="3">ABC transporter substrate-binding protein</fullName>
    </submittedName>
</protein>
<keyword evidence="2" id="KW-0732">Signal</keyword>
<gene>
    <name evidence="3" type="ORF">CEY11_03720</name>
</gene>
<dbReference type="AlphaFoldDB" id="A0A225MX93"/>
<feature type="signal peptide" evidence="2">
    <location>
        <begin position="1"/>
        <end position="26"/>
    </location>
</feature>